<dbReference type="Gene3D" id="3.40.50.150">
    <property type="entry name" value="Vaccinia Virus protein VP39"/>
    <property type="match status" value="1"/>
</dbReference>
<dbReference type="InterPro" id="IPR041698">
    <property type="entry name" value="Methyltransf_25"/>
</dbReference>
<feature type="domain" description="Methyltransferase" evidence="3">
    <location>
        <begin position="40"/>
        <end position="135"/>
    </location>
</feature>
<evidence type="ECO:0000256" key="2">
    <source>
        <dbReference type="ARBA" id="ARBA00022679"/>
    </source>
</evidence>
<dbReference type="GO" id="GO:0008168">
    <property type="term" value="F:methyltransferase activity"/>
    <property type="evidence" value="ECO:0007669"/>
    <property type="project" value="UniProtKB-KW"/>
</dbReference>
<keyword evidence="2" id="KW-0808">Transferase</keyword>
<dbReference type="SUPFAM" id="SSF53335">
    <property type="entry name" value="S-adenosyl-L-methionine-dependent methyltransferases"/>
    <property type="match status" value="1"/>
</dbReference>
<evidence type="ECO:0000313" key="5">
    <source>
        <dbReference type="Proteomes" id="UP001374803"/>
    </source>
</evidence>
<dbReference type="GO" id="GO:0032259">
    <property type="term" value="P:methylation"/>
    <property type="evidence" value="ECO:0007669"/>
    <property type="project" value="UniProtKB-KW"/>
</dbReference>
<gene>
    <name evidence="4" type="ORF">LVJ94_13010</name>
</gene>
<organism evidence="4 5">
    <name type="scientific">Pendulispora rubella</name>
    <dbReference type="NCBI Taxonomy" id="2741070"/>
    <lineage>
        <taxon>Bacteria</taxon>
        <taxon>Pseudomonadati</taxon>
        <taxon>Myxococcota</taxon>
        <taxon>Myxococcia</taxon>
        <taxon>Myxococcales</taxon>
        <taxon>Sorangiineae</taxon>
        <taxon>Pendulisporaceae</taxon>
        <taxon>Pendulispora</taxon>
    </lineage>
</organism>
<dbReference type="InterPro" id="IPR029063">
    <property type="entry name" value="SAM-dependent_MTases_sf"/>
</dbReference>
<sequence length="242" mass="26688">MAHSTYETPVYAATAAMPVRSHIEMHTLMGLLGDVTGKSILDVACGYGYYSRALAQRHAARVLGIDLSESLVGVARELEERERLGIEYRVLDVFDAPVLGAFDVVLAAWLLPYATTVAELEAMAQRLRAQLAPGGMLAGIVPSDTPDLQRNYTQYGMTVTAPDPPGDAAEYDITFHVEPPFAIRSRIWTLPTLERALVAGGFRDVRWVPAQCSPEGLAEFGREYWEPMLTRPNLVFFTARTK</sequence>
<dbReference type="EMBL" id="CP089983">
    <property type="protein sequence ID" value="WXB08149.1"/>
    <property type="molecule type" value="Genomic_DNA"/>
</dbReference>
<reference evidence="4" key="1">
    <citation type="submission" date="2021-12" db="EMBL/GenBank/DDBJ databases">
        <title>Discovery of the Pendulisporaceae a myxobacterial family with distinct sporulation behavior and unique specialized metabolism.</title>
        <authorList>
            <person name="Garcia R."/>
            <person name="Popoff A."/>
            <person name="Bader C.D."/>
            <person name="Loehr J."/>
            <person name="Walesch S."/>
            <person name="Walt C."/>
            <person name="Boldt J."/>
            <person name="Bunk B."/>
            <person name="Haeckl F.J.F.P.J."/>
            <person name="Gunesch A.P."/>
            <person name="Birkelbach J."/>
            <person name="Nuebel U."/>
            <person name="Pietschmann T."/>
            <person name="Bach T."/>
            <person name="Mueller R."/>
        </authorList>
    </citation>
    <scope>NUCLEOTIDE SEQUENCE</scope>
    <source>
        <strain evidence="4">MSr11367</strain>
    </source>
</reference>
<name>A0ABZ2LB62_9BACT</name>
<accession>A0ABZ2LB62</accession>
<evidence type="ECO:0000313" key="4">
    <source>
        <dbReference type="EMBL" id="WXB08149.1"/>
    </source>
</evidence>
<evidence type="ECO:0000256" key="1">
    <source>
        <dbReference type="ARBA" id="ARBA00022603"/>
    </source>
</evidence>
<dbReference type="PANTHER" id="PTHR43861:SF1">
    <property type="entry name" value="TRANS-ACONITATE 2-METHYLTRANSFERASE"/>
    <property type="match status" value="1"/>
</dbReference>
<keyword evidence="5" id="KW-1185">Reference proteome</keyword>
<dbReference type="RefSeq" id="WP_394837824.1">
    <property type="nucleotide sequence ID" value="NZ_CP089929.1"/>
</dbReference>
<evidence type="ECO:0000259" key="3">
    <source>
        <dbReference type="Pfam" id="PF13649"/>
    </source>
</evidence>
<dbReference type="Pfam" id="PF13649">
    <property type="entry name" value="Methyltransf_25"/>
    <property type="match status" value="1"/>
</dbReference>
<keyword evidence="1 4" id="KW-0489">Methyltransferase</keyword>
<dbReference type="PANTHER" id="PTHR43861">
    <property type="entry name" value="TRANS-ACONITATE 2-METHYLTRANSFERASE-RELATED"/>
    <property type="match status" value="1"/>
</dbReference>
<proteinExistence type="predicted"/>
<protein>
    <submittedName>
        <fullName evidence="4">Class I SAM-dependent methyltransferase</fullName>
    </submittedName>
</protein>
<dbReference type="Proteomes" id="UP001374803">
    <property type="component" value="Chromosome"/>
</dbReference>
<dbReference type="CDD" id="cd02440">
    <property type="entry name" value="AdoMet_MTases"/>
    <property type="match status" value="1"/>
</dbReference>